<comment type="caution">
    <text evidence="5">The sequence shown here is derived from an EMBL/GenBank/DDBJ whole genome shotgun (WGS) entry which is preliminary data.</text>
</comment>
<organism evidence="5 6">
    <name type="scientific">Listeria grayi FSL F6-1183</name>
    <dbReference type="NCBI Taxonomy" id="1265827"/>
    <lineage>
        <taxon>Bacteria</taxon>
        <taxon>Bacillati</taxon>
        <taxon>Bacillota</taxon>
        <taxon>Bacilli</taxon>
        <taxon>Bacillales</taxon>
        <taxon>Listeriaceae</taxon>
        <taxon>Listeria</taxon>
    </lineage>
</organism>
<dbReference type="SUPFAM" id="SSF46785">
    <property type="entry name" value="Winged helix' DNA-binding domain"/>
    <property type="match status" value="1"/>
</dbReference>
<dbReference type="InterPro" id="IPR036388">
    <property type="entry name" value="WH-like_DNA-bd_sf"/>
</dbReference>
<sequence length="252" mass="29123">MLKKERQLNILELLDEHRFLTNKELAQKLNVSEMTVRRDIDELSKYKKLIRVYGGVEKLKSKGKELSTKEKIDQHIEEKKQIGKIMNSLIQEDTTIYLGAGTTIYYALPELKKEKLFVITNSLICFQYLIEHTDYKVMLTGGYFNKTTEEFIGEVAEQSFANFNIHVAFIATNGIFNNNITTSSPQEGSIQKKVMENSLTKVLVADHSKFNVADTYTFEHLANLDYVITDDKLMPQIEDHYAAYTKIIKEEF</sequence>
<dbReference type="AlphaFoldDB" id="A0A829RBY6"/>
<evidence type="ECO:0000259" key="4">
    <source>
        <dbReference type="PROSITE" id="PS51000"/>
    </source>
</evidence>
<dbReference type="InterPro" id="IPR037171">
    <property type="entry name" value="NagB/RpiA_transferase-like"/>
</dbReference>
<dbReference type="SMART" id="SM01134">
    <property type="entry name" value="DeoRC"/>
    <property type="match status" value="1"/>
</dbReference>
<feature type="domain" description="HTH deoR-type" evidence="4">
    <location>
        <begin position="3"/>
        <end position="58"/>
    </location>
</feature>
<dbReference type="InterPro" id="IPR014036">
    <property type="entry name" value="DeoR-like_C"/>
</dbReference>
<protein>
    <submittedName>
        <fullName evidence="5">DeoR family transcriptional regulator</fullName>
    </submittedName>
</protein>
<accession>A0A829RBY6</accession>
<dbReference type="InterPro" id="IPR001034">
    <property type="entry name" value="DeoR_HTH"/>
</dbReference>
<keyword evidence="3" id="KW-0804">Transcription</keyword>
<dbReference type="PANTHER" id="PTHR30363">
    <property type="entry name" value="HTH-TYPE TRANSCRIPTIONAL REGULATOR SRLR-RELATED"/>
    <property type="match status" value="1"/>
</dbReference>
<dbReference type="Pfam" id="PF00455">
    <property type="entry name" value="DeoRC"/>
    <property type="match status" value="1"/>
</dbReference>
<dbReference type="PRINTS" id="PR00037">
    <property type="entry name" value="HTHLACR"/>
</dbReference>
<dbReference type="SUPFAM" id="SSF100950">
    <property type="entry name" value="NagB/RpiA/CoA transferase-like"/>
    <property type="match status" value="1"/>
</dbReference>
<keyword evidence="2" id="KW-0238">DNA-binding</keyword>
<dbReference type="Pfam" id="PF08220">
    <property type="entry name" value="HTH_DeoR"/>
    <property type="match status" value="1"/>
</dbReference>
<evidence type="ECO:0000256" key="2">
    <source>
        <dbReference type="ARBA" id="ARBA00023125"/>
    </source>
</evidence>
<dbReference type="Proteomes" id="UP000019251">
    <property type="component" value="Unassembled WGS sequence"/>
</dbReference>
<name>A0A829RBY6_LISGR</name>
<dbReference type="PANTHER" id="PTHR30363:SF44">
    <property type="entry name" value="AGA OPERON TRANSCRIPTIONAL REPRESSOR-RELATED"/>
    <property type="match status" value="1"/>
</dbReference>
<dbReference type="RefSeq" id="WP_036103169.1">
    <property type="nucleotide sequence ID" value="NZ_AODG01000001.1"/>
</dbReference>
<gene>
    <name evidence="5" type="ORF">LMUR_00010</name>
</gene>
<dbReference type="Gene3D" id="3.40.50.1360">
    <property type="match status" value="1"/>
</dbReference>
<dbReference type="InterPro" id="IPR018356">
    <property type="entry name" value="Tscrpt_reg_HTH_DeoR_CS"/>
</dbReference>
<dbReference type="SMART" id="SM00420">
    <property type="entry name" value="HTH_DEOR"/>
    <property type="match status" value="1"/>
</dbReference>
<dbReference type="PROSITE" id="PS00894">
    <property type="entry name" value="HTH_DEOR_1"/>
    <property type="match status" value="1"/>
</dbReference>
<reference evidence="5 6" key="1">
    <citation type="submission" date="2012-12" db="EMBL/GenBank/DDBJ databases">
        <title>Novel taxa of Listeriaceae from agricultural environments in the United States.</title>
        <authorList>
            <person name="den Bakker H.C."/>
            <person name="Allred A."/>
            <person name="Warchocki S."/>
            <person name="Wright E.M."/>
            <person name="Burrell A."/>
            <person name="Nightingale K.K."/>
            <person name="Kephart D."/>
            <person name="Wiedmann M."/>
        </authorList>
    </citation>
    <scope>NUCLEOTIDE SEQUENCE [LARGE SCALE GENOMIC DNA]</scope>
    <source>
        <strain evidence="5 6">FSL F6-1183</strain>
    </source>
</reference>
<evidence type="ECO:0000256" key="1">
    <source>
        <dbReference type="ARBA" id="ARBA00023015"/>
    </source>
</evidence>
<proteinExistence type="predicted"/>
<evidence type="ECO:0000256" key="3">
    <source>
        <dbReference type="ARBA" id="ARBA00023163"/>
    </source>
</evidence>
<dbReference type="Gene3D" id="1.10.10.10">
    <property type="entry name" value="Winged helix-like DNA-binding domain superfamily/Winged helix DNA-binding domain"/>
    <property type="match status" value="1"/>
</dbReference>
<dbReference type="InterPro" id="IPR050313">
    <property type="entry name" value="Carb_Metab_HTH_regulators"/>
</dbReference>
<keyword evidence="1" id="KW-0805">Transcription regulation</keyword>
<dbReference type="GO" id="GO:0003700">
    <property type="term" value="F:DNA-binding transcription factor activity"/>
    <property type="evidence" value="ECO:0007669"/>
    <property type="project" value="InterPro"/>
</dbReference>
<dbReference type="EMBL" id="AODG01000001">
    <property type="protein sequence ID" value="EUJ30661.1"/>
    <property type="molecule type" value="Genomic_DNA"/>
</dbReference>
<evidence type="ECO:0000313" key="6">
    <source>
        <dbReference type="Proteomes" id="UP000019251"/>
    </source>
</evidence>
<evidence type="ECO:0000313" key="5">
    <source>
        <dbReference type="EMBL" id="EUJ30661.1"/>
    </source>
</evidence>
<dbReference type="PROSITE" id="PS51000">
    <property type="entry name" value="HTH_DEOR_2"/>
    <property type="match status" value="1"/>
</dbReference>
<dbReference type="GO" id="GO:0003677">
    <property type="term" value="F:DNA binding"/>
    <property type="evidence" value="ECO:0007669"/>
    <property type="project" value="UniProtKB-KW"/>
</dbReference>
<dbReference type="InterPro" id="IPR036390">
    <property type="entry name" value="WH_DNA-bd_sf"/>
</dbReference>